<gene>
    <name evidence="1" type="ORF">H206_02759</name>
</gene>
<accession>A0A444IR98</accession>
<reference evidence="1 2" key="1">
    <citation type="submission" date="2017-01" db="EMBL/GenBank/DDBJ databases">
        <title>The cable genome- insights into the physiology and evolution of filamentous bacteria capable of sulfide oxidation via long distance electron transfer.</title>
        <authorList>
            <person name="Schreiber L."/>
            <person name="Bjerg J.T."/>
            <person name="Boggild A."/>
            <person name="Van De Vossenberg J."/>
            <person name="Meysman F."/>
            <person name="Nielsen L.P."/>
            <person name="Schramm A."/>
            <person name="Kjeldsen K.U."/>
        </authorList>
    </citation>
    <scope>NUCLEOTIDE SEQUENCE [LARGE SCALE GENOMIC DNA]</scope>
    <source>
        <strain evidence="1">MCF</strain>
    </source>
</reference>
<name>A0A444IR98_9BACT</name>
<proteinExistence type="predicted"/>
<evidence type="ECO:0000313" key="2">
    <source>
        <dbReference type="Proteomes" id="UP000287853"/>
    </source>
</evidence>
<dbReference type="AlphaFoldDB" id="A0A444IR98"/>
<organism evidence="1 2">
    <name type="scientific">Candidatus Electrothrix aarhusensis</name>
    <dbReference type="NCBI Taxonomy" id="1859131"/>
    <lineage>
        <taxon>Bacteria</taxon>
        <taxon>Pseudomonadati</taxon>
        <taxon>Thermodesulfobacteriota</taxon>
        <taxon>Desulfobulbia</taxon>
        <taxon>Desulfobulbales</taxon>
        <taxon>Desulfobulbaceae</taxon>
        <taxon>Candidatus Electrothrix</taxon>
    </lineage>
</organism>
<evidence type="ECO:0000313" key="1">
    <source>
        <dbReference type="EMBL" id="RWX43364.1"/>
    </source>
</evidence>
<dbReference type="Proteomes" id="UP000287853">
    <property type="component" value="Unassembled WGS sequence"/>
</dbReference>
<dbReference type="EMBL" id="MTKO01000122">
    <property type="protein sequence ID" value="RWX43364.1"/>
    <property type="molecule type" value="Genomic_DNA"/>
</dbReference>
<comment type="caution">
    <text evidence="1">The sequence shown here is derived from an EMBL/GenBank/DDBJ whole genome shotgun (WGS) entry which is preliminary data.</text>
</comment>
<protein>
    <submittedName>
        <fullName evidence="1">Uncharacterized protein</fullName>
    </submittedName>
</protein>
<keyword evidence="2" id="KW-1185">Reference proteome</keyword>
<sequence>MDALLSRLFPDPGKQKTNRHRILEACALTAFCRQGRPFPILISDDAPQFKGITEHLALCWVHEGRHYKKLPPFMGNNRTQLATVLSDFWDYYHCLLNYKETPSPAEAARLSDQFDT</sequence>